<feature type="transmembrane region" description="Helical" evidence="1">
    <location>
        <begin position="76"/>
        <end position="99"/>
    </location>
</feature>
<dbReference type="HOGENOM" id="CLU_037457_1_0_1"/>
<dbReference type="EMBL" id="KN847365">
    <property type="protein sequence ID" value="KIW36245.1"/>
    <property type="molecule type" value="Genomic_DNA"/>
</dbReference>
<sequence length="203" mass="22548">MQQPRQVIHGQGTSLHRDMLWDSDQISWIYTTAAAGFSSVLLAGYLISPSTYASISHVGAVSTGKVETSVMMAVHYVPLIVVASVFCFIASAGLGWLWWKCQHNYYWVKRNTVVPTLTNSAMGLMSTIINIYTARHGQWSITAIISGCVIGAWLTLSIVVFIIYDIILIPRIEKKDVEWGRRINASSSATHYGIALIRSARRK</sequence>
<dbReference type="GeneID" id="27363540"/>
<evidence type="ECO:0000256" key="1">
    <source>
        <dbReference type="SAM" id="Phobius"/>
    </source>
</evidence>
<dbReference type="RefSeq" id="XP_016256461.1">
    <property type="nucleotide sequence ID" value="XM_016413151.1"/>
</dbReference>
<dbReference type="OrthoDB" id="3254104at2759"/>
<name>A0A0D2D1Y9_9EURO</name>
<keyword evidence="3" id="KW-1185">Reference proteome</keyword>
<evidence type="ECO:0000313" key="2">
    <source>
        <dbReference type="EMBL" id="KIW36245.1"/>
    </source>
</evidence>
<gene>
    <name evidence="2" type="ORF">PV06_11466</name>
</gene>
<dbReference type="AlphaFoldDB" id="A0A0D2D1Y9"/>
<protein>
    <submittedName>
        <fullName evidence="2">Uncharacterized protein</fullName>
    </submittedName>
</protein>
<reference evidence="2 3" key="1">
    <citation type="submission" date="2015-01" db="EMBL/GenBank/DDBJ databases">
        <title>The Genome Sequence of Exophiala oligosperma CBS72588.</title>
        <authorList>
            <consortium name="The Broad Institute Genomics Platform"/>
            <person name="Cuomo C."/>
            <person name="de Hoog S."/>
            <person name="Gorbushina A."/>
            <person name="Stielow B."/>
            <person name="Teixiera M."/>
            <person name="Abouelleil A."/>
            <person name="Chapman S.B."/>
            <person name="Priest M."/>
            <person name="Young S.K."/>
            <person name="Wortman J."/>
            <person name="Nusbaum C."/>
            <person name="Birren B."/>
        </authorList>
    </citation>
    <scope>NUCLEOTIDE SEQUENCE [LARGE SCALE GENOMIC DNA]</scope>
    <source>
        <strain evidence="2 3">CBS 72588</strain>
    </source>
</reference>
<keyword evidence="1" id="KW-0472">Membrane</keyword>
<dbReference type="Proteomes" id="UP000053342">
    <property type="component" value="Unassembled WGS sequence"/>
</dbReference>
<organism evidence="2 3">
    <name type="scientific">Exophiala oligosperma</name>
    <dbReference type="NCBI Taxonomy" id="215243"/>
    <lineage>
        <taxon>Eukaryota</taxon>
        <taxon>Fungi</taxon>
        <taxon>Dikarya</taxon>
        <taxon>Ascomycota</taxon>
        <taxon>Pezizomycotina</taxon>
        <taxon>Eurotiomycetes</taxon>
        <taxon>Chaetothyriomycetidae</taxon>
        <taxon>Chaetothyriales</taxon>
        <taxon>Herpotrichiellaceae</taxon>
        <taxon>Exophiala</taxon>
    </lineage>
</organism>
<accession>A0A0D2D1Y9</accession>
<feature type="transmembrane region" description="Helical" evidence="1">
    <location>
        <begin position="27"/>
        <end position="47"/>
    </location>
</feature>
<dbReference type="VEuPathDB" id="FungiDB:PV06_11466"/>
<feature type="transmembrane region" description="Helical" evidence="1">
    <location>
        <begin position="111"/>
        <end position="133"/>
    </location>
</feature>
<keyword evidence="1" id="KW-0812">Transmembrane</keyword>
<evidence type="ECO:0000313" key="3">
    <source>
        <dbReference type="Proteomes" id="UP000053342"/>
    </source>
</evidence>
<feature type="transmembrane region" description="Helical" evidence="1">
    <location>
        <begin position="139"/>
        <end position="164"/>
    </location>
</feature>
<proteinExistence type="predicted"/>
<keyword evidence="1" id="KW-1133">Transmembrane helix</keyword>